<dbReference type="InterPro" id="IPR043504">
    <property type="entry name" value="Peptidase_S1_PA_chymotrypsin"/>
</dbReference>
<comment type="caution">
    <text evidence="1">The sequence shown here is derived from an EMBL/GenBank/DDBJ whole genome shotgun (WGS) entry which is preliminary data.</text>
</comment>
<gene>
    <name evidence="1" type="ORF">GMARGA_LOCUS41053</name>
</gene>
<evidence type="ECO:0000313" key="2">
    <source>
        <dbReference type="Proteomes" id="UP000789901"/>
    </source>
</evidence>
<protein>
    <submittedName>
        <fullName evidence="1">11311_t:CDS:1</fullName>
    </submittedName>
</protein>
<sequence>IFFQGGEGVVTYSNGTPAIRCSAGFSAIHNVTRQGYLITSARCLPSNTSEIYHAVWNSDQFRSFGVLRDYQLTGADFALIKQHNNTEYKLNPFIRNSLHGEELLSLYIDFFNFIGTQVPVGHEICISGYDLHVKCGEVISSDSAITLRTLRPGSRGDKFYHMIQAIINEQLSNRDIGGTVFSMEYDETNDAVYIFVLGIVTEI</sequence>
<feature type="non-terminal residue" evidence="1">
    <location>
        <position position="1"/>
    </location>
</feature>
<feature type="non-terminal residue" evidence="1">
    <location>
        <position position="203"/>
    </location>
</feature>
<dbReference type="SUPFAM" id="SSF50494">
    <property type="entry name" value="Trypsin-like serine proteases"/>
    <property type="match status" value="1"/>
</dbReference>
<dbReference type="Gene3D" id="2.40.10.10">
    <property type="entry name" value="Trypsin-like serine proteases"/>
    <property type="match status" value="1"/>
</dbReference>
<organism evidence="1 2">
    <name type="scientific">Gigaspora margarita</name>
    <dbReference type="NCBI Taxonomy" id="4874"/>
    <lineage>
        <taxon>Eukaryota</taxon>
        <taxon>Fungi</taxon>
        <taxon>Fungi incertae sedis</taxon>
        <taxon>Mucoromycota</taxon>
        <taxon>Glomeromycotina</taxon>
        <taxon>Glomeromycetes</taxon>
        <taxon>Diversisporales</taxon>
        <taxon>Gigasporaceae</taxon>
        <taxon>Gigaspora</taxon>
    </lineage>
</organism>
<evidence type="ECO:0000313" key="1">
    <source>
        <dbReference type="EMBL" id="CAG8852080.1"/>
    </source>
</evidence>
<keyword evidence="2" id="KW-1185">Reference proteome</keyword>
<accession>A0ABN7XAS2</accession>
<reference evidence="1 2" key="1">
    <citation type="submission" date="2021-06" db="EMBL/GenBank/DDBJ databases">
        <authorList>
            <person name="Kallberg Y."/>
            <person name="Tangrot J."/>
            <person name="Rosling A."/>
        </authorList>
    </citation>
    <scope>NUCLEOTIDE SEQUENCE [LARGE SCALE GENOMIC DNA]</scope>
    <source>
        <strain evidence="1 2">120-4 pot B 10/14</strain>
    </source>
</reference>
<dbReference type="InterPro" id="IPR009003">
    <property type="entry name" value="Peptidase_S1_PA"/>
</dbReference>
<dbReference type="EMBL" id="CAJVQB010109630">
    <property type="protein sequence ID" value="CAG8852080.1"/>
    <property type="molecule type" value="Genomic_DNA"/>
</dbReference>
<name>A0ABN7XAS2_GIGMA</name>
<proteinExistence type="predicted"/>
<dbReference type="Proteomes" id="UP000789901">
    <property type="component" value="Unassembled WGS sequence"/>
</dbReference>